<organism evidence="3 4">
    <name type="scientific">Rotaria magnacalcarata</name>
    <dbReference type="NCBI Taxonomy" id="392030"/>
    <lineage>
        <taxon>Eukaryota</taxon>
        <taxon>Metazoa</taxon>
        <taxon>Spiralia</taxon>
        <taxon>Gnathifera</taxon>
        <taxon>Rotifera</taxon>
        <taxon>Eurotatoria</taxon>
        <taxon>Bdelloidea</taxon>
        <taxon>Philodinida</taxon>
        <taxon>Philodinidae</taxon>
        <taxon>Rotaria</taxon>
    </lineage>
</organism>
<feature type="non-terminal residue" evidence="3">
    <location>
        <position position="322"/>
    </location>
</feature>
<dbReference type="AlphaFoldDB" id="A0A8S3H6H4"/>
<dbReference type="GO" id="GO:0005737">
    <property type="term" value="C:cytoplasm"/>
    <property type="evidence" value="ECO:0007669"/>
    <property type="project" value="TreeGrafter"/>
</dbReference>
<dbReference type="PANTHER" id="PTHR11533">
    <property type="entry name" value="PROTEASE M1 ZINC METALLOPROTEASE"/>
    <property type="match status" value="1"/>
</dbReference>
<dbReference type="GO" id="GO:0005615">
    <property type="term" value="C:extracellular space"/>
    <property type="evidence" value="ECO:0007669"/>
    <property type="project" value="TreeGrafter"/>
</dbReference>
<comment type="caution">
    <text evidence="3">The sequence shown here is derived from an EMBL/GenBank/DDBJ whole genome shotgun (WGS) entry which is preliminary data.</text>
</comment>
<dbReference type="GO" id="GO:0016020">
    <property type="term" value="C:membrane"/>
    <property type="evidence" value="ECO:0007669"/>
    <property type="project" value="TreeGrafter"/>
</dbReference>
<dbReference type="GO" id="GO:0008270">
    <property type="term" value="F:zinc ion binding"/>
    <property type="evidence" value="ECO:0007669"/>
    <property type="project" value="TreeGrafter"/>
</dbReference>
<sequence>NRYSYRTATAIDFWACVEEITNLPIKKLVHSWCTKKSYPVVQVKMIGYDETTVGIYDLELKQMSFCRGHNQDKKPHDKKISCHCIRTSDLICDTKRNLDLCQSIDNNDNDENWIIPITILNSQSDCLLTKFLITKNQEIIHINTNSSLQTEEQSIDNEPVTKKRRSSSLTSTWFKLNICSGGPYRVLYSSDMLEQLTQAIIKQELNTFDRFNLENDMYALAMGGFTSLVDYLRLLLNAYVNELDDELVWKDIESNIIRIGTLLEYDKQLFDFYRQFVICFHQNLYQRLGLTSNANNELESVARGRLRCFLLVILGNTFKTDD</sequence>
<comment type="similarity">
    <text evidence="1">Belongs to the peptidase M1 family.</text>
</comment>
<accession>A0A8S3H6H4</accession>
<dbReference type="Proteomes" id="UP000676336">
    <property type="component" value="Unassembled WGS sequence"/>
</dbReference>
<dbReference type="PANTHER" id="PTHR11533:SF174">
    <property type="entry name" value="PUROMYCIN-SENSITIVE AMINOPEPTIDASE-RELATED"/>
    <property type="match status" value="1"/>
</dbReference>
<dbReference type="GO" id="GO:0043171">
    <property type="term" value="P:peptide catabolic process"/>
    <property type="evidence" value="ECO:0007669"/>
    <property type="project" value="TreeGrafter"/>
</dbReference>
<dbReference type="EMBL" id="CAJOBI010315837">
    <property type="protein sequence ID" value="CAF5176719.1"/>
    <property type="molecule type" value="Genomic_DNA"/>
</dbReference>
<dbReference type="GO" id="GO:0070006">
    <property type="term" value="F:metalloaminopeptidase activity"/>
    <property type="evidence" value="ECO:0007669"/>
    <property type="project" value="TreeGrafter"/>
</dbReference>
<dbReference type="Pfam" id="PF11838">
    <property type="entry name" value="ERAP1_C"/>
    <property type="match status" value="1"/>
</dbReference>
<evidence type="ECO:0000313" key="3">
    <source>
        <dbReference type="EMBL" id="CAF5176719.1"/>
    </source>
</evidence>
<dbReference type="GO" id="GO:0006508">
    <property type="term" value="P:proteolysis"/>
    <property type="evidence" value="ECO:0007669"/>
    <property type="project" value="TreeGrafter"/>
</dbReference>
<gene>
    <name evidence="3" type="ORF">SMN809_LOCUS67680</name>
</gene>
<dbReference type="InterPro" id="IPR024571">
    <property type="entry name" value="ERAP1-like_C_dom"/>
</dbReference>
<evidence type="ECO:0000259" key="2">
    <source>
        <dbReference type="Pfam" id="PF11838"/>
    </source>
</evidence>
<name>A0A8S3H6H4_9BILA</name>
<evidence type="ECO:0000313" key="4">
    <source>
        <dbReference type="Proteomes" id="UP000676336"/>
    </source>
</evidence>
<protein>
    <recommendedName>
        <fullName evidence="2">ERAP1-like C-terminal domain-containing protein</fullName>
    </recommendedName>
</protein>
<dbReference type="Gene3D" id="1.25.50.20">
    <property type="match status" value="1"/>
</dbReference>
<dbReference type="InterPro" id="IPR050344">
    <property type="entry name" value="Peptidase_M1_aminopeptidases"/>
</dbReference>
<dbReference type="Gene3D" id="2.60.40.1910">
    <property type="match status" value="1"/>
</dbReference>
<proteinExistence type="inferred from homology"/>
<dbReference type="GO" id="GO:0042277">
    <property type="term" value="F:peptide binding"/>
    <property type="evidence" value="ECO:0007669"/>
    <property type="project" value="TreeGrafter"/>
</dbReference>
<evidence type="ECO:0000256" key="1">
    <source>
        <dbReference type="ARBA" id="ARBA00010136"/>
    </source>
</evidence>
<reference evidence="3" key="1">
    <citation type="submission" date="2021-02" db="EMBL/GenBank/DDBJ databases">
        <authorList>
            <person name="Nowell W R."/>
        </authorList>
    </citation>
    <scope>NUCLEOTIDE SEQUENCE</scope>
</reference>
<feature type="domain" description="ERAP1-like C-terminal" evidence="2">
    <location>
        <begin position="173"/>
        <end position="307"/>
    </location>
</feature>